<evidence type="ECO:0000313" key="1">
    <source>
        <dbReference type="EMBL" id="PNP60628.1"/>
    </source>
</evidence>
<keyword evidence="2" id="KW-1185">Reference proteome</keyword>
<proteinExistence type="predicted"/>
<dbReference type="InterPro" id="IPR008949">
    <property type="entry name" value="Isoprenoid_synthase_dom_sf"/>
</dbReference>
<protein>
    <submittedName>
        <fullName evidence="1">Uncharacterized protein</fullName>
    </submittedName>
</protein>
<dbReference type="EMBL" id="MTQA01000372">
    <property type="protein sequence ID" value="PNP60628.1"/>
    <property type="molecule type" value="Genomic_DNA"/>
</dbReference>
<name>A0A2K0US68_GIBNY</name>
<accession>A0A2K0US68</accession>
<sequence>MYEFKNFQSSVVNTVYIVEKFLCVNTTLAKNITRAITFDWEKEIFAICKKWMRDPATTEGRRAYLESLFDSMAGNIFHSATLSRYVRHAERPVPTST</sequence>
<dbReference type="AlphaFoldDB" id="A0A2K0US68"/>
<dbReference type="Proteomes" id="UP000236664">
    <property type="component" value="Unassembled WGS sequence"/>
</dbReference>
<gene>
    <name evidence="1" type="ORF">FNYG_14646</name>
</gene>
<dbReference type="Gene3D" id="1.10.600.10">
    <property type="entry name" value="Farnesyl Diphosphate Synthase"/>
    <property type="match status" value="1"/>
</dbReference>
<evidence type="ECO:0000313" key="2">
    <source>
        <dbReference type="Proteomes" id="UP000236664"/>
    </source>
</evidence>
<comment type="caution">
    <text evidence="1">The sequence shown here is derived from an EMBL/GenBank/DDBJ whole genome shotgun (WGS) entry which is preliminary data.</text>
</comment>
<reference evidence="1 2" key="1">
    <citation type="submission" date="2017-06" db="EMBL/GenBank/DDBJ databases">
        <title>Genome of Fusarium nygamai isolate CS10214.</title>
        <authorList>
            <person name="Gardiner D.M."/>
            <person name="Obanor F."/>
            <person name="Kazan K."/>
        </authorList>
    </citation>
    <scope>NUCLEOTIDE SEQUENCE [LARGE SCALE GENOMIC DNA]</scope>
    <source>
        <strain evidence="1 2">CS10214</strain>
    </source>
</reference>
<dbReference type="OrthoDB" id="3004402at2759"/>
<organism evidence="1 2">
    <name type="scientific">Gibberella nygamai</name>
    <name type="common">Bean root rot disease fungus</name>
    <name type="synonym">Fusarium nygamai</name>
    <dbReference type="NCBI Taxonomy" id="42673"/>
    <lineage>
        <taxon>Eukaryota</taxon>
        <taxon>Fungi</taxon>
        <taxon>Dikarya</taxon>
        <taxon>Ascomycota</taxon>
        <taxon>Pezizomycotina</taxon>
        <taxon>Sordariomycetes</taxon>
        <taxon>Hypocreomycetidae</taxon>
        <taxon>Hypocreales</taxon>
        <taxon>Nectriaceae</taxon>
        <taxon>Fusarium</taxon>
        <taxon>Fusarium fujikuroi species complex</taxon>
    </lineage>
</organism>
<dbReference type="SUPFAM" id="SSF48576">
    <property type="entry name" value="Terpenoid synthases"/>
    <property type="match status" value="1"/>
</dbReference>